<dbReference type="HOGENOM" id="CLU_749654_0_0_0"/>
<organism evidence="1 2">
    <name type="scientific">Marinithermus hydrothermalis (strain DSM 14884 / JCM 11576 / T1)</name>
    <dbReference type="NCBI Taxonomy" id="869210"/>
    <lineage>
        <taxon>Bacteria</taxon>
        <taxon>Thermotogati</taxon>
        <taxon>Deinococcota</taxon>
        <taxon>Deinococci</taxon>
        <taxon>Thermales</taxon>
        <taxon>Thermaceae</taxon>
        <taxon>Marinithermus</taxon>
    </lineage>
</organism>
<evidence type="ECO:0000313" key="1">
    <source>
        <dbReference type="EMBL" id="AEB11579.1"/>
    </source>
</evidence>
<dbReference type="Proteomes" id="UP000007030">
    <property type="component" value="Chromosome"/>
</dbReference>
<gene>
    <name evidence="1" type="ordered locus">Marky_0832</name>
</gene>
<dbReference type="OrthoDB" id="29183at2"/>
<proteinExistence type="predicted"/>
<reference evidence="1" key="1">
    <citation type="journal article" date="2012" name="Stand. Genomic Sci.">
        <title>Complete genome sequence of the aerobic, heterotroph Marinithermus hydrothermalis type strain (T1(T)) from a deep-sea hydrothermal vent chimney.</title>
        <authorList>
            <person name="Copeland A."/>
            <person name="Gu W."/>
            <person name="Yasawong M."/>
            <person name="Lapidus A."/>
            <person name="Lucas S."/>
            <person name="Deshpande S."/>
            <person name="Pagani I."/>
            <person name="Tapia R."/>
            <person name="Cheng J.F."/>
            <person name="Goodwin L.A."/>
            <person name="Pitluck S."/>
            <person name="Liolios K."/>
            <person name="Ivanova N."/>
            <person name="Mavromatis K."/>
            <person name="Mikhailova N."/>
            <person name="Pati A."/>
            <person name="Chen A."/>
            <person name="Palaniappan K."/>
            <person name="Land M."/>
            <person name="Pan C."/>
            <person name="Brambilla E.M."/>
            <person name="Rohde M."/>
            <person name="Tindall B.J."/>
            <person name="Sikorski J."/>
            <person name="Goker M."/>
            <person name="Detter J.C."/>
            <person name="Bristow J."/>
            <person name="Eisen J.A."/>
            <person name="Markowitz V."/>
            <person name="Hugenholtz P."/>
            <person name="Kyrpides N.C."/>
            <person name="Klenk H.P."/>
            <person name="Woyke T."/>
        </authorList>
    </citation>
    <scope>NUCLEOTIDE SEQUENCE [LARGE SCALE GENOMIC DNA]</scope>
    <source>
        <strain evidence="1">DSM 14884</strain>
    </source>
</reference>
<dbReference type="eggNOG" id="ENOG502ZA5D">
    <property type="taxonomic scope" value="Bacteria"/>
</dbReference>
<sequence>MAEIRRALEEARRSAMTPHERAALIRDLEAKLHRAAEEERRAQLVVEEDRRRFLAAADRLVALLRRYLPPPKGEGAYPHLPQQILGGEDPALRLEAVPEKATVLTLRLMPVRLRLGGVDLVVGEAGDEYTLSLEGADYPLVEGDPLVVPFGQWEVWAFRRGRYAHVRLEVREGAHLSQLLVEGRILAHLVHPVKEYAYLRLMRAFSARLKGPVDYRAFGSELAQKFSEVPLDTLEEFARKGLKVVRQRLERAPAGLRYLGEVGEALGLVQEAKHLQSLLADWLNYRPPTRETIGGEIGTVTLTAEPVSIDAGKVVLSVRQVEDAVYVTVAGQVPRRLRDLLVWAFADQAVVIAREGHRIAHVVLPIEGA</sequence>
<dbReference type="EMBL" id="CP002630">
    <property type="protein sequence ID" value="AEB11579.1"/>
    <property type="molecule type" value="Genomic_DNA"/>
</dbReference>
<evidence type="ECO:0000313" key="2">
    <source>
        <dbReference type="Proteomes" id="UP000007030"/>
    </source>
</evidence>
<dbReference type="AlphaFoldDB" id="F2NNZ1"/>
<dbReference type="KEGG" id="mhd:Marky_0832"/>
<protein>
    <submittedName>
        <fullName evidence="1">Uncharacterized protein</fullName>
    </submittedName>
</protein>
<keyword evidence="2" id="KW-1185">Reference proteome</keyword>
<accession>F2NNZ1</accession>
<name>F2NNZ1_MARHT</name>
<dbReference type="STRING" id="869210.Marky_0832"/>